<accession>A0A317Q3J7</accession>
<evidence type="ECO:0000313" key="2">
    <source>
        <dbReference type="Proteomes" id="UP000246964"/>
    </source>
</evidence>
<dbReference type="OrthoDB" id="5297568at2"/>
<dbReference type="GO" id="GO:0032298">
    <property type="term" value="P:positive regulation of DNA-templated DNA replication initiation"/>
    <property type="evidence" value="ECO:0007669"/>
    <property type="project" value="TreeGrafter"/>
</dbReference>
<dbReference type="GO" id="GO:0003887">
    <property type="term" value="F:DNA-directed DNA polymerase activity"/>
    <property type="evidence" value="ECO:0007669"/>
    <property type="project" value="InterPro"/>
</dbReference>
<dbReference type="SUPFAM" id="SSF102400">
    <property type="entry name" value="DNA polymerase III chi subunit"/>
    <property type="match status" value="1"/>
</dbReference>
<proteinExistence type="predicted"/>
<name>A0A317Q3J7_9GAMM</name>
<dbReference type="InterPro" id="IPR007459">
    <property type="entry name" value="DNA_pol3_chi"/>
</dbReference>
<evidence type="ECO:0000313" key="1">
    <source>
        <dbReference type="EMBL" id="PWW10579.1"/>
    </source>
</evidence>
<dbReference type="RefSeq" id="WP_110076373.1">
    <property type="nucleotide sequence ID" value="NZ_QGTT01000013.1"/>
</dbReference>
<dbReference type="AlphaFoldDB" id="A0A317Q3J7"/>
<dbReference type="InterPro" id="IPR036768">
    <property type="entry name" value="PolIII_chi_sf"/>
</dbReference>
<dbReference type="Proteomes" id="UP000246964">
    <property type="component" value="Unassembled WGS sequence"/>
</dbReference>
<comment type="caution">
    <text evidence="1">The sequence shown here is derived from an EMBL/GenBank/DDBJ whole genome shotgun (WGS) entry which is preliminary data.</text>
</comment>
<dbReference type="EMBL" id="QGTT01000013">
    <property type="protein sequence ID" value="PWW10579.1"/>
    <property type="molecule type" value="Genomic_DNA"/>
</dbReference>
<reference evidence="1 2" key="1">
    <citation type="submission" date="2018-05" db="EMBL/GenBank/DDBJ databases">
        <title>Freshwater and sediment microbial communities from various areas in North America, analyzing microbe dynamics in response to fracking.</title>
        <authorList>
            <person name="Lamendella R."/>
        </authorList>
    </citation>
    <scope>NUCLEOTIDE SEQUENCE [LARGE SCALE GENOMIC DNA]</scope>
    <source>
        <strain evidence="1 2">125B1</strain>
    </source>
</reference>
<dbReference type="PANTHER" id="PTHR38767:SF1">
    <property type="entry name" value="DNA POLYMERASE III SUBUNIT CHI"/>
    <property type="match status" value="1"/>
</dbReference>
<keyword evidence="2" id="KW-1185">Reference proteome</keyword>
<dbReference type="Pfam" id="PF04364">
    <property type="entry name" value="DNA_pol3_chi"/>
    <property type="match status" value="1"/>
</dbReference>
<dbReference type="GO" id="GO:0003677">
    <property type="term" value="F:DNA binding"/>
    <property type="evidence" value="ECO:0007669"/>
    <property type="project" value="InterPro"/>
</dbReference>
<gene>
    <name evidence="1" type="ORF">DET45_11311</name>
</gene>
<sequence>MSQCIFYVLDGLDEQQQLTFFCEHIASHWRDYRSVRVWCQTQQLAEQLDQALWQHPADAFVPHNLVGEGPTQGAPVEICWQGVNASTRRTAVIVNLMSEMPPLNGANRIIERVPSDDEGRQLARERFKQYRSLGLNLSTIQAKDVQFSS</sequence>
<dbReference type="GO" id="GO:0006260">
    <property type="term" value="P:DNA replication"/>
    <property type="evidence" value="ECO:0007669"/>
    <property type="project" value="InterPro"/>
</dbReference>
<protein>
    <submittedName>
        <fullName evidence="1">DNA polymerase III chi subunit</fullName>
    </submittedName>
</protein>
<dbReference type="Gene3D" id="3.40.50.10110">
    <property type="entry name" value="DNA polymerase III subunit chi"/>
    <property type="match status" value="1"/>
</dbReference>
<organism evidence="1 2">
    <name type="scientific">Pseudidiomarina maritima</name>
    <dbReference type="NCBI Taxonomy" id="519453"/>
    <lineage>
        <taxon>Bacteria</taxon>
        <taxon>Pseudomonadati</taxon>
        <taxon>Pseudomonadota</taxon>
        <taxon>Gammaproteobacteria</taxon>
        <taxon>Alteromonadales</taxon>
        <taxon>Idiomarinaceae</taxon>
        <taxon>Pseudidiomarina</taxon>
    </lineage>
</organism>
<dbReference type="PANTHER" id="PTHR38767">
    <property type="entry name" value="DNA POLYMERASE III SUBUNIT CHI"/>
    <property type="match status" value="1"/>
</dbReference>